<feature type="transmembrane region" description="Helical" evidence="2">
    <location>
        <begin position="73"/>
        <end position="93"/>
    </location>
</feature>
<dbReference type="EMBL" id="MNCJ02000316">
    <property type="protein sequence ID" value="KAF5823887.1"/>
    <property type="molecule type" value="Genomic_DNA"/>
</dbReference>
<evidence type="ECO:0000256" key="1">
    <source>
        <dbReference type="ARBA" id="ARBA00044504"/>
    </source>
</evidence>
<keyword evidence="2" id="KW-0812">Transmembrane</keyword>
<dbReference type="AlphaFoldDB" id="A0A9K3K070"/>
<keyword evidence="2" id="KW-1133">Transmembrane helix</keyword>
<comment type="caution">
    <text evidence="3">The sequence shown here is derived from an EMBL/GenBank/DDBJ whole genome shotgun (WGS) entry which is preliminary data.</text>
</comment>
<dbReference type="InterPro" id="IPR036259">
    <property type="entry name" value="MFS_trans_sf"/>
</dbReference>
<feature type="transmembrane region" description="Helical" evidence="2">
    <location>
        <begin position="43"/>
        <end position="61"/>
    </location>
</feature>
<comment type="similarity">
    <text evidence="1">Belongs to the major facilitator superfamily. Phosphate:H(+) symporter (TC 2.A.1.9) family.</text>
</comment>
<sequence>METHLNQETSSMDAELQSKLLHDDHHVQKGGLRTMPFIIVNEAFESIASHGLTMNMIFYLMEVYHMEAATGTSVLYVWSALSNGLSIFGGLISDSYLGRFRVIAIGSLFSLIVSPNHPIFIFYH</sequence>
<dbReference type="Gene3D" id="1.20.1250.20">
    <property type="entry name" value="MFS general substrate transporter like domains"/>
    <property type="match status" value="1"/>
</dbReference>
<dbReference type="SUPFAM" id="SSF103473">
    <property type="entry name" value="MFS general substrate transporter"/>
    <property type="match status" value="1"/>
</dbReference>
<protein>
    <submittedName>
        <fullName evidence="3">Proton-dependent oligopeptide transporter family, MFS transporter superfamily</fullName>
    </submittedName>
</protein>
<reference evidence="3" key="1">
    <citation type="journal article" date="2017" name="Nature">
        <title>The sunflower genome provides insights into oil metabolism, flowering and Asterid evolution.</title>
        <authorList>
            <person name="Badouin H."/>
            <person name="Gouzy J."/>
            <person name="Grassa C.J."/>
            <person name="Murat F."/>
            <person name="Staton S.E."/>
            <person name="Cottret L."/>
            <person name="Lelandais-Briere C."/>
            <person name="Owens G.L."/>
            <person name="Carrere S."/>
            <person name="Mayjonade B."/>
            <person name="Legrand L."/>
            <person name="Gill N."/>
            <person name="Kane N.C."/>
            <person name="Bowers J.E."/>
            <person name="Hubner S."/>
            <person name="Bellec A."/>
            <person name="Berard A."/>
            <person name="Berges H."/>
            <person name="Blanchet N."/>
            <person name="Boniface M.C."/>
            <person name="Brunel D."/>
            <person name="Catrice O."/>
            <person name="Chaidir N."/>
            <person name="Claudel C."/>
            <person name="Donnadieu C."/>
            <person name="Faraut T."/>
            <person name="Fievet G."/>
            <person name="Helmstetter N."/>
            <person name="King M."/>
            <person name="Knapp S.J."/>
            <person name="Lai Z."/>
            <person name="Le Paslier M.C."/>
            <person name="Lippi Y."/>
            <person name="Lorenzon L."/>
            <person name="Mandel J.R."/>
            <person name="Marage G."/>
            <person name="Marchand G."/>
            <person name="Marquand E."/>
            <person name="Bret-Mestries E."/>
            <person name="Morien E."/>
            <person name="Nambeesan S."/>
            <person name="Nguyen T."/>
            <person name="Pegot-Espagnet P."/>
            <person name="Pouilly N."/>
            <person name="Raftis F."/>
            <person name="Sallet E."/>
            <person name="Schiex T."/>
            <person name="Thomas J."/>
            <person name="Vandecasteele C."/>
            <person name="Vares D."/>
            <person name="Vear F."/>
            <person name="Vautrin S."/>
            <person name="Crespi M."/>
            <person name="Mangin B."/>
            <person name="Burke J.M."/>
            <person name="Salse J."/>
            <person name="Munos S."/>
            <person name="Vincourt P."/>
            <person name="Rieseberg L.H."/>
            <person name="Langlade N.B."/>
        </authorList>
    </citation>
    <scope>NUCLEOTIDE SEQUENCE</scope>
    <source>
        <tissue evidence="3">Leaves</tissue>
    </source>
</reference>
<dbReference type="Proteomes" id="UP000215914">
    <property type="component" value="Unassembled WGS sequence"/>
</dbReference>
<keyword evidence="4" id="KW-1185">Reference proteome</keyword>
<gene>
    <name evidence="3" type="ORF">HanXRQr2_Chr01g0043151</name>
</gene>
<keyword evidence="2" id="KW-0472">Membrane</keyword>
<proteinExistence type="inferred from homology"/>
<organism evidence="3 4">
    <name type="scientific">Helianthus annuus</name>
    <name type="common">Common sunflower</name>
    <dbReference type="NCBI Taxonomy" id="4232"/>
    <lineage>
        <taxon>Eukaryota</taxon>
        <taxon>Viridiplantae</taxon>
        <taxon>Streptophyta</taxon>
        <taxon>Embryophyta</taxon>
        <taxon>Tracheophyta</taxon>
        <taxon>Spermatophyta</taxon>
        <taxon>Magnoliopsida</taxon>
        <taxon>eudicotyledons</taxon>
        <taxon>Gunneridae</taxon>
        <taxon>Pentapetalae</taxon>
        <taxon>asterids</taxon>
        <taxon>campanulids</taxon>
        <taxon>Asterales</taxon>
        <taxon>Asteraceae</taxon>
        <taxon>Asteroideae</taxon>
        <taxon>Heliantheae alliance</taxon>
        <taxon>Heliantheae</taxon>
        <taxon>Helianthus</taxon>
    </lineage>
</organism>
<accession>A0A9K3K070</accession>
<feature type="transmembrane region" description="Helical" evidence="2">
    <location>
        <begin position="100"/>
        <end position="123"/>
    </location>
</feature>
<name>A0A9K3K070_HELAN</name>
<evidence type="ECO:0000313" key="4">
    <source>
        <dbReference type="Proteomes" id="UP000215914"/>
    </source>
</evidence>
<evidence type="ECO:0000256" key="2">
    <source>
        <dbReference type="SAM" id="Phobius"/>
    </source>
</evidence>
<dbReference type="Gramene" id="mRNA:HanXRQr2_Chr01g0043151">
    <property type="protein sequence ID" value="mRNA:HanXRQr2_Chr01g0043151"/>
    <property type="gene ID" value="HanXRQr2_Chr01g0043151"/>
</dbReference>
<dbReference type="PANTHER" id="PTHR11654">
    <property type="entry name" value="OLIGOPEPTIDE TRANSPORTER-RELATED"/>
    <property type="match status" value="1"/>
</dbReference>
<evidence type="ECO:0000313" key="3">
    <source>
        <dbReference type="EMBL" id="KAF5823887.1"/>
    </source>
</evidence>
<reference evidence="3" key="2">
    <citation type="submission" date="2020-06" db="EMBL/GenBank/DDBJ databases">
        <title>Helianthus annuus Genome sequencing and assembly Release 2.</title>
        <authorList>
            <person name="Gouzy J."/>
            <person name="Langlade N."/>
            <person name="Munos S."/>
        </authorList>
    </citation>
    <scope>NUCLEOTIDE SEQUENCE</scope>
    <source>
        <tissue evidence="3">Leaves</tissue>
    </source>
</reference>